<keyword evidence="2" id="KW-1185">Reference proteome</keyword>
<dbReference type="AlphaFoldDB" id="A0A401GPX5"/>
<dbReference type="InterPro" id="IPR036249">
    <property type="entry name" value="Thioredoxin-like_sf"/>
</dbReference>
<proteinExistence type="predicted"/>
<organism evidence="1 2">
    <name type="scientific">Sparassis crispa</name>
    <dbReference type="NCBI Taxonomy" id="139825"/>
    <lineage>
        <taxon>Eukaryota</taxon>
        <taxon>Fungi</taxon>
        <taxon>Dikarya</taxon>
        <taxon>Basidiomycota</taxon>
        <taxon>Agaricomycotina</taxon>
        <taxon>Agaricomycetes</taxon>
        <taxon>Polyporales</taxon>
        <taxon>Sparassidaceae</taxon>
        <taxon>Sparassis</taxon>
    </lineage>
</organism>
<dbReference type="PANTHER" id="PTHR31902">
    <property type="entry name" value="ACTIN PATCHES DISTAL PROTEIN 1"/>
    <property type="match status" value="1"/>
</dbReference>
<sequence>MFRHLSSSHTNLKRGLRFFGTASAQKQAIAGTVRPHWNYVLLHTHRPPSAFEPKPKSPLDRALAMRAREWGGLVNFSWSPEQRVSDAYAGLPGAAAEGEAEVYAATVWTADQRRLDVPEVSLRNLDAVEAQMRAHALGQGPSGCAPDLHLYVCTHGARDCRCGETGGEVARALQAEVERRGIADEVGVGCVGHVGGHKYAANVLVFPYGDWLGTVQAVDVPGILDEILERHGSAGSHEGQLPPLCPPFWRGRMGLDKDQQLALFSAQG</sequence>
<protein>
    <recommendedName>
        <fullName evidence="3">Altered inheritance of mitochondria protein 32</fullName>
    </recommendedName>
</protein>
<dbReference type="Pfam" id="PF06999">
    <property type="entry name" value="Suc_Fer-like"/>
    <property type="match status" value="1"/>
</dbReference>
<name>A0A401GPX5_9APHY</name>
<accession>A0A401GPX5</accession>
<dbReference type="GeneID" id="38781198"/>
<gene>
    <name evidence="1" type="ORF">SCP_0602590</name>
</gene>
<dbReference type="RefSeq" id="XP_027615194.1">
    <property type="nucleotide sequence ID" value="XM_027759393.1"/>
</dbReference>
<dbReference type="SUPFAM" id="SSF52833">
    <property type="entry name" value="Thioredoxin-like"/>
    <property type="match status" value="1"/>
</dbReference>
<dbReference type="InterPro" id="IPR009737">
    <property type="entry name" value="Aim32/Apd1-like"/>
</dbReference>
<dbReference type="Gene3D" id="3.40.30.10">
    <property type="entry name" value="Glutaredoxin"/>
    <property type="match status" value="1"/>
</dbReference>
<reference evidence="1 2" key="1">
    <citation type="journal article" date="2018" name="Sci. Rep.">
        <title>Genome sequence of the cauliflower mushroom Sparassis crispa (Hanabiratake) and its association with beneficial usage.</title>
        <authorList>
            <person name="Kiyama R."/>
            <person name="Furutani Y."/>
            <person name="Kawaguchi K."/>
            <person name="Nakanishi T."/>
        </authorList>
    </citation>
    <scope>NUCLEOTIDE SEQUENCE [LARGE SCALE GENOMIC DNA]</scope>
</reference>
<evidence type="ECO:0000313" key="2">
    <source>
        <dbReference type="Proteomes" id="UP000287166"/>
    </source>
</evidence>
<evidence type="ECO:0000313" key="1">
    <source>
        <dbReference type="EMBL" id="GBE84281.1"/>
    </source>
</evidence>
<evidence type="ECO:0008006" key="3">
    <source>
        <dbReference type="Google" id="ProtNLM"/>
    </source>
</evidence>
<comment type="caution">
    <text evidence="1">The sequence shown here is derived from an EMBL/GenBank/DDBJ whole genome shotgun (WGS) entry which is preliminary data.</text>
</comment>
<dbReference type="InParanoid" id="A0A401GPX5"/>
<dbReference type="STRING" id="139825.A0A401GPX5"/>
<dbReference type="EMBL" id="BFAD01000006">
    <property type="protein sequence ID" value="GBE84281.1"/>
    <property type="molecule type" value="Genomic_DNA"/>
</dbReference>
<dbReference type="Proteomes" id="UP000287166">
    <property type="component" value="Unassembled WGS sequence"/>
</dbReference>
<dbReference type="OrthoDB" id="10253744at2759"/>